<dbReference type="Proteomes" id="UP000214739">
    <property type="component" value="Unassembled WGS sequence"/>
</dbReference>
<dbReference type="EMBL" id="PUFL01000056">
    <property type="protein sequence ID" value="TDG91199.1"/>
    <property type="molecule type" value="Genomic_DNA"/>
</dbReference>
<dbReference type="EMBL" id="BDGB01000044">
    <property type="protein sequence ID" value="GAW71831.1"/>
    <property type="molecule type" value="Genomic_DNA"/>
</dbReference>
<protein>
    <submittedName>
        <fullName evidence="2">Uncharacterized protein</fullName>
    </submittedName>
</protein>
<dbReference type="RefSeq" id="WP_057962468.1">
    <property type="nucleotide sequence ID" value="NZ_BAAAXO010000080.1"/>
</dbReference>
<reference evidence="2 4" key="1">
    <citation type="journal article" date="2017" name="Biosci Microbiota Food Health">
        <title>Genomic characterization reconfirms the taxonomic status of Lactobacillus parakefiri.</title>
        <authorList>
            <person name="Tanizawa Y."/>
            <person name="Kobayashi H."/>
            <person name="Kaminuma E."/>
            <person name="Sakamoto M."/>
            <person name="Ohkuma M."/>
            <person name="Nakamura Y."/>
            <person name="Arita M."/>
            <person name="Tohno M."/>
        </authorList>
    </citation>
    <scope>NUCLEOTIDE SEQUENCE [LARGE SCALE GENOMIC DNA]</scope>
    <source>
        <strain evidence="2 4">JCM 8573</strain>
    </source>
</reference>
<dbReference type="AlphaFoldDB" id="A0A224VH70"/>
<evidence type="ECO:0000313" key="4">
    <source>
        <dbReference type="Proteomes" id="UP000214739"/>
    </source>
</evidence>
<evidence type="ECO:0000313" key="2">
    <source>
        <dbReference type="EMBL" id="GAW71831.1"/>
    </source>
</evidence>
<dbReference type="OrthoDB" id="2333026at2"/>
<comment type="caution">
    <text evidence="2">The sequence shown here is derived from an EMBL/GenBank/DDBJ whole genome shotgun (WGS) entry which is preliminary data.</text>
</comment>
<dbReference type="Proteomes" id="UP000294668">
    <property type="component" value="Unassembled WGS sequence"/>
</dbReference>
<evidence type="ECO:0000313" key="5">
    <source>
        <dbReference type="Proteomes" id="UP000294668"/>
    </source>
</evidence>
<reference evidence="3" key="3">
    <citation type="submission" date="2019-02" db="EMBL/GenBank/DDBJ databases">
        <authorList>
            <person name="Buron G."/>
            <person name="Chaylann A."/>
            <person name="Dolejs I."/>
            <person name="Forster J."/>
            <person name="Miks M.H."/>
        </authorList>
    </citation>
    <scope>NUCLEOTIDE SEQUENCE</scope>
    <source>
        <strain evidence="3">DSM 10551</strain>
    </source>
</reference>
<evidence type="ECO:0000313" key="3">
    <source>
        <dbReference type="EMBL" id="TDG91199.1"/>
    </source>
</evidence>
<keyword evidence="5" id="KW-1185">Reference proteome</keyword>
<reference evidence="3 5" key="2">
    <citation type="journal article" date="2019" name="Appl. Microbiol. Biotechnol.">
        <title>Uncovering carbohydrate metabolism through a genotype-phenotype association study of 56 lactic acid bacteria genomes.</title>
        <authorList>
            <person name="Buron-Moles G."/>
            <person name="Chailyan A."/>
            <person name="Dolejs I."/>
            <person name="Forster J."/>
            <person name="Miks M.H."/>
        </authorList>
    </citation>
    <scope>NUCLEOTIDE SEQUENCE [LARGE SCALE GENOMIC DNA]</scope>
    <source>
        <strain evidence="3 5">DSM 10551</strain>
    </source>
</reference>
<organism evidence="2 4">
    <name type="scientific">Lentilactobacillus parakefiri</name>
    <dbReference type="NCBI Taxonomy" id="152332"/>
    <lineage>
        <taxon>Bacteria</taxon>
        <taxon>Bacillati</taxon>
        <taxon>Bacillota</taxon>
        <taxon>Bacilli</taxon>
        <taxon>Lactobacillales</taxon>
        <taxon>Lactobacillaceae</taxon>
        <taxon>Lentilactobacillus</taxon>
    </lineage>
</organism>
<feature type="region of interest" description="Disordered" evidence="1">
    <location>
        <begin position="39"/>
        <end position="60"/>
    </location>
</feature>
<accession>A0A224VH70</accession>
<name>A0A224VH70_9LACO</name>
<evidence type="ECO:0000256" key="1">
    <source>
        <dbReference type="SAM" id="MobiDB-lite"/>
    </source>
</evidence>
<gene>
    <name evidence="3" type="ORF">C5L28_002401</name>
    <name evidence="2" type="ORF">LPKJCM_00934</name>
</gene>
<sequence>MVKYLKSDEEVLKDIAQAAKDLRVEDLIPYLKAAEDWDKNNRDEFDDVHPAEQRQKTSFN</sequence>
<proteinExistence type="predicted"/>